<dbReference type="Proteomes" id="UP000740883">
    <property type="component" value="Unassembled WGS sequence"/>
</dbReference>
<evidence type="ECO:0000256" key="2">
    <source>
        <dbReference type="ARBA" id="ARBA00048173"/>
    </source>
</evidence>
<dbReference type="AlphaFoldDB" id="A0A9P6GXA4"/>
<keyword evidence="1" id="KW-0815">Transposition</keyword>
<dbReference type="InterPro" id="IPR039537">
    <property type="entry name" value="Retrotran_Ty1/copia-like"/>
</dbReference>
<dbReference type="PANTHER" id="PTHR42648">
    <property type="entry name" value="TRANSPOSASE, PUTATIVE-RELATED"/>
    <property type="match status" value="1"/>
</dbReference>
<proteinExistence type="predicted"/>
<evidence type="ECO:0000256" key="1">
    <source>
        <dbReference type="ARBA" id="ARBA00022578"/>
    </source>
</evidence>
<comment type="catalytic activity">
    <reaction evidence="2">
        <text>DNA(n) + a 2'-deoxyribonucleoside 5'-triphosphate = DNA(n+1) + diphosphate</text>
        <dbReference type="Rhea" id="RHEA:22508"/>
        <dbReference type="Rhea" id="RHEA-COMP:17339"/>
        <dbReference type="Rhea" id="RHEA-COMP:17340"/>
        <dbReference type="ChEBI" id="CHEBI:33019"/>
        <dbReference type="ChEBI" id="CHEBI:61560"/>
        <dbReference type="ChEBI" id="CHEBI:173112"/>
        <dbReference type="EC" id="2.7.7.49"/>
    </reaction>
</comment>
<comment type="catalytic activity">
    <reaction evidence="3">
        <text>DNA(n) + a 2'-deoxyribonucleoside 5'-triphosphate = DNA(n+1) + diphosphate</text>
        <dbReference type="Rhea" id="RHEA:22508"/>
        <dbReference type="Rhea" id="RHEA-COMP:17339"/>
        <dbReference type="Rhea" id="RHEA-COMP:17340"/>
        <dbReference type="ChEBI" id="CHEBI:33019"/>
        <dbReference type="ChEBI" id="CHEBI:61560"/>
        <dbReference type="ChEBI" id="CHEBI:173112"/>
        <dbReference type="EC" id="2.7.7.7"/>
    </reaction>
</comment>
<reference evidence="5 6" key="1">
    <citation type="journal article" date="2020" name="Genome Biol. Evol.">
        <title>Comparative genomics of strictly vertically transmitted, feminizing microsporidia endosymbionts of amphipod crustaceans.</title>
        <authorList>
            <person name="Cormier A."/>
            <person name="Chebbi M.A."/>
            <person name="Giraud I."/>
            <person name="Wattier R."/>
            <person name="Teixeira M."/>
            <person name="Gilbert C."/>
            <person name="Rigaud T."/>
            <person name="Cordaux R."/>
        </authorList>
    </citation>
    <scope>NUCLEOTIDE SEQUENCE [LARGE SCALE GENOMIC DNA]</scope>
    <source>
        <strain evidence="5 6">Ou3-Ou53</strain>
    </source>
</reference>
<dbReference type="InterPro" id="IPR036397">
    <property type="entry name" value="RNaseH_sf"/>
</dbReference>
<dbReference type="GO" id="GO:0003676">
    <property type="term" value="F:nucleic acid binding"/>
    <property type="evidence" value="ECO:0007669"/>
    <property type="project" value="InterPro"/>
</dbReference>
<dbReference type="GO" id="GO:0005634">
    <property type="term" value="C:nucleus"/>
    <property type="evidence" value="ECO:0007669"/>
    <property type="project" value="UniProtKB-ARBA"/>
</dbReference>
<dbReference type="InterPro" id="IPR001584">
    <property type="entry name" value="Integrase_cat-core"/>
</dbReference>
<evidence type="ECO:0000313" key="5">
    <source>
        <dbReference type="EMBL" id="KAF9762256.1"/>
    </source>
</evidence>
<comment type="caution">
    <text evidence="5">The sequence shown here is derived from an EMBL/GenBank/DDBJ whole genome shotgun (WGS) entry which is preliminary data.</text>
</comment>
<dbReference type="SUPFAM" id="SSF53098">
    <property type="entry name" value="Ribonuclease H-like"/>
    <property type="match status" value="1"/>
</dbReference>
<sequence length="178" mass="20941">MKHFNKRVADKCVIDAKQPFERVSTDIYGPFSTEDFVHNENSEMGYFITFTDIYTRITRVKFVSKITAKDLIKAVKEWIILYRRPKVLIMDNGVQYTSNKFKGFLAKSSIECRYIPKYTPSSNGVSERLNIAISEMLRMNKGQNIAMVVKKIHHKLNENHHTTNSLYTKFFDYRYSFL</sequence>
<dbReference type="Pfam" id="PF00665">
    <property type="entry name" value="rve"/>
    <property type="match status" value="1"/>
</dbReference>
<name>A0A9P6GXA4_9MICR</name>
<organism evidence="5 6">
    <name type="scientific">Nosema granulosis</name>
    <dbReference type="NCBI Taxonomy" id="83296"/>
    <lineage>
        <taxon>Eukaryota</taxon>
        <taxon>Fungi</taxon>
        <taxon>Fungi incertae sedis</taxon>
        <taxon>Microsporidia</taxon>
        <taxon>Nosematidae</taxon>
        <taxon>Nosema</taxon>
    </lineage>
</organism>
<evidence type="ECO:0000259" key="4">
    <source>
        <dbReference type="PROSITE" id="PS50994"/>
    </source>
</evidence>
<evidence type="ECO:0000256" key="3">
    <source>
        <dbReference type="ARBA" id="ARBA00049244"/>
    </source>
</evidence>
<dbReference type="GO" id="GO:0003964">
    <property type="term" value="F:RNA-directed DNA polymerase activity"/>
    <property type="evidence" value="ECO:0007669"/>
    <property type="project" value="UniProtKB-EC"/>
</dbReference>
<keyword evidence="6" id="KW-1185">Reference proteome</keyword>
<dbReference type="Gene3D" id="3.30.420.10">
    <property type="entry name" value="Ribonuclease H-like superfamily/Ribonuclease H"/>
    <property type="match status" value="1"/>
</dbReference>
<feature type="domain" description="Integrase catalytic" evidence="4">
    <location>
        <begin position="15"/>
        <end position="178"/>
    </location>
</feature>
<dbReference type="InterPro" id="IPR012337">
    <property type="entry name" value="RNaseH-like_sf"/>
</dbReference>
<dbReference type="OrthoDB" id="4037325at2759"/>
<dbReference type="GO" id="GO:0003887">
    <property type="term" value="F:DNA-directed DNA polymerase activity"/>
    <property type="evidence" value="ECO:0007669"/>
    <property type="project" value="UniProtKB-EC"/>
</dbReference>
<dbReference type="GO" id="GO:0015074">
    <property type="term" value="P:DNA integration"/>
    <property type="evidence" value="ECO:0007669"/>
    <property type="project" value="InterPro"/>
</dbReference>
<dbReference type="EMBL" id="SBJO01000195">
    <property type="protein sequence ID" value="KAF9762256.1"/>
    <property type="molecule type" value="Genomic_DNA"/>
</dbReference>
<dbReference type="GO" id="GO:0032196">
    <property type="term" value="P:transposition"/>
    <property type="evidence" value="ECO:0007669"/>
    <property type="project" value="UniProtKB-KW"/>
</dbReference>
<dbReference type="PANTHER" id="PTHR42648:SF18">
    <property type="entry name" value="RETROTRANSPOSON, UNCLASSIFIED-LIKE PROTEIN"/>
    <property type="match status" value="1"/>
</dbReference>
<evidence type="ECO:0000313" key="6">
    <source>
        <dbReference type="Proteomes" id="UP000740883"/>
    </source>
</evidence>
<protein>
    <recommendedName>
        <fullName evidence="4">Integrase catalytic domain-containing protein</fullName>
    </recommendedName>
</protein>
<gene>
    <name evidence="5" type="ORF">NGRA_2139</name>
</gene>
<dbReference type="PROSITE" id="PS50994">
    <property type="entry name" value="INTEGRASE"/>
    <property type="match status" value="1"/>
</dbReference>
<accession>A0A9P6GXA4</accession>